<keyword evidence="3 5" id="KW-0689">Ribosomal protein</keyword>
<feature type="region of interest" description="Disordered" evidence="6">
    <location>
        <begin position="188"/>
        <end position="231"/>
    </location>
</feature>
<evidence type="ECO:0000313" key="9">
    <source>
        <dbReference type="EMBL" id="PIR43478.1"/>
    </source>
</evidence>
<dbReference type="InterPro" id="IPR001021">
    <property type="entry name" value="Ribosomal_bL25_long"/>
</dbReference>
<evidence type="ECO:0000256" key="4">
    <source>
        <dbReference type="ARBA" id="ARBA00023274"/>
    </source>
</evidence>
<dbReference type="GO" id="GO:0008097">
    <property type="term" value="F:5S rRNA binding"/>
    <property type="evidence" value="ECO:0007669"/>
    <property type="project" value="InterPro"/>
</dbReference>
<dbReference type="Pfam" id="PF14693">
    <property type="entry name" value="Ribosomal_TL5_C"/>
    <property type="match status" value="1"/>
</dbReference>
<dbReference type="InterPro" id="IPR029751">
    <property type="entry name" value="Ribosomal_L25_dom"/>
</dbReference>
<dbReference type="Gene3D" id="2.170.120.20">
    <property type="entry name" value="Ribosomal protein L25, beta domain"/>
    <property type="match status" value="1"/>
</dbReference>
<dbReference type="InterPro" id="IPR020057">
    <property type="entry name" value="Ribosomal_bL25_b-dom"/>
</dbReference>
<dbReference type="InterPro" id="IPR011035">
    <property type="entry name" value="Ribosomal_bL25/Gln-tRNA_synth"/>
</dbReference>
<proteinExistence type="inferred from homology"/>
<reference evidence="9 10" key="1">
    <citation type="submission" date="2017-09" db="EMBL/GenBank/DDBJ databases">
        <title>Depth-based differentiation of microbial function through sediment-hosted aquifers and enrichment of novel symbionts in the deep terrestrial subsurface.</title>
        <authorList>
            <person name="Probst A.J."/>
            <person name="Ladd B."/>
            <person name="Jarett J.K."/>
            <person name="Geller-Mcgrath D.E."/>
            <person name="Sieber C.M."/>
            <person name="Emerson J.B."/>
            <person name="Anantharaman K."/>
            <person name="Thomas B.C."/>
            <person name="Malmstrom R."/>
            <person name="Stieglmeier M."/>
            <person name="Klingl A."/>
            <person name="Woyke T."/>
            <person name="Ryan C.M."/>
            <person name="Banfield J.F."/>
        </authorList>
    </citation>
    <scope>NUCLEOTIDE SEQUENCE [LARGE SCALE GENOMIC DNA]</scope>
    <source>
        <strain evidence="9">CG10_big_fil_rev_8_21_14_0_10_32_10</strain>
    </source>
</reference>
<dbReference type="EMBL" id="PCXU01000022">
    <property type="protein sequence ID" value="PIR43478.1"/>
    <property type="molecule type" value="Genomic_DNA"/>
</dbReference>
<feature type="compositionally biased region" description="Acidic residues" evidence="6">
    <location>
        <begin position="189"/>
        <end position="217"/>
    </location>
</feature>
<dbReference type="PANTHER" id="PTHR33284">
    <property type="entry name" value="RIBOSOMAL PROTEIN L25/GLN-TRNA SYNTHETASE, ANTI-CODON-BINDING DOMAIN-CONTAINING PROTEIN"/>
    <property type="match status" value="1"/>
</dbReference>
<name>A0A2H0RAD4_UNCKA</name>
<dbReference type="CDD" id="cd00495">
    <property type="entry name" value="Ribosomal_L25_TL5_CTC"/>
    <property type="match status" value="1"/>
</dbReference>
<evidence type="ECO:0000259" key="7">
    <source>
        <dbReference type="Pfam" id="PF01386"/>
    </source>
</evidence>
<keyword evidence="1 5" id="KW-0699">rRNA-binding</keyword>
<dbReference type="SUPFAM" id="SSF50715">
    <property type="entry name" value="Ribosomal protein L25-like"/>
    <property type="match status" value="1"/>
</dbReference>
<protein>
    <recommendedName>
        <fullName evidence="5">Large ribosomal subunit protein bL25</fullName>
    </recommendedName>
    <alternativeName>
        <fullName evidence="5">General stress protein CTC</fullName>
    </alternativeName>
</protein>
<dbReference type="NCBIfam" id="TIGR00731">
    <property type="entry name" value="bL25_bact_ctc"/>
    <property type="match status" value="1"/>
</dbReference>
<gene>
    <name evidence="5" type="primary">rplY</name>
    <name evidence="5" type="synonym">ctc</name>
    <name evidence="9" type="ORF">COV24_02425</name>
</gene>
<feature type="compositionally biased region" description="Basic and acidic residues" evidence="6">
    <location>
        <begin position="218"/>
        <end position="231"/>
    </location>
</feature>
<feature type="domain" description="Large ribosomal subunit protein bL25 L25" evidence="7">
    <location>
        <begin position="4"/>
        <end position="90"/>
    </location>
</feature>
<dbReference type="InterPro" id="IPR037121">
    <property type="entry name" value="Ribosomal_bL25_C"/>
</dbReference>
<dbReference type="HAMAP" id="MF_01334">
    <property type="entry name" value="Ribosomal_bL25_CTC"/>
    <property type="match status" value="1"/>
</dbReference>
<feature type="domain" description="Large ribosomal subunit protein bL25 beta" evidence="8">
    <location>
        <begin position="98"/>
        <end position="185"/>
    </location>
</feature>
<comment type="similarity">
    <text evidence="5">Belongs to the bacterial ribosomal protein bL25 family. CTC subfamily.</text>
</comment>
<evidence type="ECO:0000256" key="5">
    <source>
        <dbReference type="HAMAP-Rule" id="MF_01334"/>
    </source>
</evidence>
<dbReference type="AlphaFoldDB" id="A0A2H0RAD4"/>
<dbReference type="InterPro" id="IPR020056">
    <property type="entry name" value="Rbsml_bL25/Gln-tRNA_synth_N"/>
</dbReference>
<dbReference type="Gene3D" id="2.40.240.10">
    <property type="entry name" value="Ribosomal Protein L25, Chain P"/>
    <property type="match status" value="1"/>
</dbReference>
<dbReference type="InterPro" id="IPR020930">
    <property type="entry name" value="Ribosomal_uL5_bac-type"/>
</dbReference>
<sequence>MKVKAKLRNIKGSGVKKLRRKGILPAVVFSKGKDSKEIQINYIEFVKAYEEAGETEIIDIQIEDENKEVAALISEIQLHPLTNVILHANFHEVDLNKKVRVNIPIEYIGIETHPLIKNQSALFLPTYDEIEVQALPRELPQHFELRIESLKEIGDFLTVKDLKKTIDISKIEIMVEDEETVIAKLDYAEMQEEPEEEERSVEDIEVTSEKEETEEEKAEGKEKPEKKEDKE</sequence>
<organism evidence="9 10">
    <name type="scientific">candidate division WWE3 bacterium CG10_big_fil_rev_8_21_14_0_10_32_10</name>
    <dbReference type="NCBI Taxonomy" id="1975090"/>
    <lineage>
        <taxon>Bacteria</taxon>
        <taxon>Katanobacteria</taxon>
    </lineage>
</organism>
<evidence type="ECO:0000256" key="1">
    <source>
        <dbReference type="ARBA" id="ARBA00022730"/>
    </source>
</evidence>
<evidence type="ECO:0000256" key="2">
    <source>
        <dbReference type="ARBA" id="ARBA00022884"/>
    </source>
</evidence>
<dbReference type="Pfam" id="PF01386">
    <property type="entry name" value="Ribosomal_L25p"/>
    <property type="match status" value="1"/>
</dbReference>
<comment type="function">
    <text evidence="5">This is one of the proteins that binds to the 5S RNA in the ribosome where it forms part of the central protuberance.</text>
</comment>
<evidence type="ECO:0000256" key="6">
    <source>
        <dbReference type="SAM" id="MobiDB-lite"/>
    </source>
</evidence>
<dbReference type="GO" id="GO:0003735">
    <property type="term" value="F:structural constituent of ribosome"/>
    <property type="evidence" value="ECO:0007669"/>
    <property type="project" value="InterPro"/>
</dbReference>
<dbReference type="GO" id="GO:0006412">
    <property type="term" value="P:translation"/>
    <property type="evidence" value="ECO:0007669"/>
    <property type="project" value="UniProtKB-UniRule"/>
</dbReference>
<comment type="caution">
    <text evidence="9">The sequence shown here is derived from an EMBL/GenBank/DDBJ whole genome shotgun (WGS) entry which is preliminary data.</text>
</comment>
<dbReference type="Proteomes" id="UP000230214">
    <property type="component" value="Unassembled WGS sequence"/>
</dbReference>
<evidence type="ECO:0000259" key="8">
    <source>
        <dbReference type="Pfam" id="PF14693"/>
    </source>
</evidence>
<keyword evidence="4 5" id="KW-0687">Ribonucleoprotein</keyword>
<dbReference type="PANTHER" id="PTHR33284:SF1">
    <property type="entry name" value="RIBOSOMAL PROTEIN L25_GLN-TRNA SYNTHETASE, ANTI-CODON-BINDING DOMAIN-CONTAINING PROTEIN"/>
    <property type="match status" value="1"/>
</dbReference>
<evidence type="ECO:0000256" key="3">
    <source>
        <dbReference type="ARBA" id="ARBA00022980"/>
    </source>
</evidence>
<evidence type="ECO:0000313" key="10">
    <source>
        <dbReference type="Proteomes" id="UP000230214"/>
    </source>
</evidence>
<accession>A0A2H0RAD4</accession>
<keyword evidence="2 5" id="KW-0694">RNA-binding</keyword>
<dbReference type="GO" id="GO:0022625">
    <property type="term" value="C:cytosolic large ribosomal subunit"/>
    <property type="evidence" value="ECO:0007669"/>
    <property type="project" value="TreeGrafter"/>
</dbReference>
<comment type="subunit">
    <text evidence="5">Part of the 50S ribosomal subunit; part of the 5S rRNA/L5/L18/L25 subcomplex. Contacts the 5S rRNA. Binds to the 5S rRNA independently of L5 and L18.</text>
</comment>